<dbReference type="Pfam" id="PF07992">
    <property type="entry name" value="Pyr_redox_2"/>
    <property type="match status" value="1"/>
</dbReference>
<dbReference type="EMBL" id="DSEC01000114">
    <property type="protein sequence ID" value="HER43136.1"/>
    <property type="molecule type" value="Genomic_DNA"/>
</dbReference>
<keyword evidence="8" id="KW-0676">Redox-active center</keyword>
<evidence type="ECO:0000256" key="2">
    <source>
        <dbReference type="ARBA" id="ARBA00007532"/>
    </source>
</evidence>
<dbReference type="PANTHER" id="PTHR22912:SF217">
    <property type="entry name" value="DIHYDROLIPOYL DEHYDROGENASE"/>
    <property type="match status" value="1"/>
</dbReference>
<dbReference type="InterPro" id="IPR023753">
    <property type="entry name" value="FAD/NAD-binding_dom"/>
</dbReference>
<dbReference type="PRINTS" id="PR00411">
    <property type="entry name" value="PNDRDTASEI"/>
</dbReference>
<proteinExistence type="inferred from homology"/>
<evidence type="ECO:0000256" key="6">
    <source>
        <dbReference type="ARBA" id="ARBA00023027"/>
    </source>
</evidence>
<keyword evidence="6" id="KW-0520">NAD</keyword>
<dbReference type="Gene3D" id="3.50.50.60">
    <property type="entry name" value="FAD/NAD(P)-binding domain"/>
    <property type="match status" value="1"/>
</dbReference>
<comment type="caution">
    <text evidence="10">The sequence shown here is derived from an EMBL/GenBank/DDBJ whole genome shotgun (WGS) entry which is preliminary data.</text>
</comment>
<keyword evidence="5" id="KW-0560">Oxidoreductase</keyword>
<dbReference type="PANTHER" id="PTHR22912">
    <property type="entry name" value="DISULFIDE OXIDOREDUCTASE"/>
    <property type="match status" value="1"/>
</dbReference>
<dbReference type="InterPro" id="IPR012999">
    <property type="entry name" value="Pyr_OxRdtase_I_AS"/>
</dbReference>
<dbReference type="GO" id="GO:0004148">
    <property type="term" value="F:dihydrolipoyl dehydrogenase (NADH) activity"/>
    <property type="evidence" value="ECO:0007669"/>
    <property type="project" value="TreeGrafter"/>
</dbReference>
<keyword evidence="3" id="KW-0285">Flavoprotein</keyword>
<dbReference type="InterPro" id="IPR036188">
    <property type="entry name" value="FAD/NAD-bd_sf"/>
</dbReference>
<keyword evidence="4" id="KW-0274">FAD</keyword>
<dbReference type="GO" id="GO:0006103">
    <property type="term" value="P:2-oxoglutarate metabolic process"/>
    <property type="evidence" value="ECO:0007669"/>
    <property type="project" value="TreeGrafter"/>
</dbReference>
<dbReference type="Proteomes" id="UP000886069">
    <property type="component" value="Unassembled WGS sequence"/>
</dbReference>
<feature type="non-terminal residue" evidence="10">
    <location>
        <position position="70"/>
    </location>
</feature>
<evidence type="ECO:0000256" key="1">
    <source>
        <dbReference type="ARBA" id="ARBA00001974"/>
    </source>
</evidence>
<accession>A0A7V2ATU2</accession>
<dbReference type="InterPro" id="IPR050151">
    <property type="entry name" value="Class-I_Pyr_Nuc-Dis_Oxidored"/>
</dbReference>
<comment type="cofactor">
    <cofactor evidence="1">
        <name>FAD</name>
        <dbReference type="ChEBI" id="CHEBI:57692"/>
    </cofactor>
</comment>
<evidence type="ECO:0000256" key="3">
    <source>
        <dbReference type="ARBA" id="ARBA00022630"/>
    </source>
</evidence>
<dbReference type="SUPFAM" id="SSF51905">
    <property type="entry name" value="FAD/NAD(P)-binding domain"/>
    <property type="match status" value="1"/>
</dbReference>
<name>A0A7V2ATU2_UNCEI</name>
<evidence type="ECO:0000256" key="7">
    <source>
        <dbReference type="ARBA" id="ARBA00023157"/>
    </source>
</evidence>
<evidence type="ECO:0000256" key="4">
    <source>
        <dbReference type="ARBA" id="ARBA00022827"/>
    </source>
</evidence>
<organism evidence="10">
    <name type="scientific">Eiseniibacteriota bacterium</name>
    <dbReference type="NCBI Taxonomy" id="2212470"/>
    <lineage>
        <taxon>Bacteria</taxon>
        <taxon>Candidatus Eiseniibacteriota</taxon>
    </lineage>
</organism>
<keyword evidence="7" id="KW-1015">Disulfide bond</keyword>
<comment type="similarity">
    <text evidence="2">Belongs to the class-I pyridine nucleotide-disulfide oxidoreductase family.</text>
</comment>
<evidence type="ECO:0000313" key="10">
    <source>
        <dbReference type="EMBL" id="HER43136.1"/>
    </source>
</evidence>
<gene>
    <name evidence="10" type="ORF">ENO08_01605</name>
</gene>
<dbReference type="GO" id="GO:0050660">
    <property type="term" value="F:flavin adenine dinucleotide binding"/>
    <property type="evidence" value="ECO:0007669"/>
    <property type="project" value="TreeGrafter"/>
</dbReference>
<reference evidence="10" key="1">
    <citation type="journal article" date="2020" name="mSystems">
        <title>Genome- and Community-Level Interaction Insights into Carbon Utilization and Element Cycling Functions of Hydrothermarchaeota in Hydrothermal Sediment.</title>
        <authorList>
            <person name="Zhou Z."/>
            <person name="Liu Y."/>
            <person name="Xu W."/>
            <person name="Pan J."/>
            <person name="Luo Z.H."/>
            <person name="Li M."/>
        </authorList>
    </citation>
    <scope>NUCLEOTIDE SEQUENCE [LARGE SCALE GENOMIC DNA]</scope>
    <source>
        <strain evidence="10">SpSt-1233</strain>
    </source>
</reference>
<evidence type="ECO:0000256" key="8">
    <source>
        <dbReference type="ARBA" id="ARBA00023284"/>
    </source>
</evidence>
<protein>
    <submittedName>
        <fullName evidence="10">FAD-dependent oxidoreductase</fullName>
    </submittedName>
</protein>
<sequence>MSSVYDIVVLGGGPAGYPAAIRAAQLGAKACLIEEDRLGGVCLNWGCIPTKTLHGAAHMIELAASGQGTG</sequence>
<evidence type="ECO:0000256" key="5">
    <source>
        <dbReference type="ARBA" id="ARBA00023002"/>
    </source>
</evidence>
<evidence type="ECO:0000259" key="9">
    <source>
        <dbReference type="Pfam" id="PF07992"/>
    </source>
</evidence>
<dbReference type="AlphaFoldDB" id="A0A7V2ATU2"/>
<feature type="domain" description="FAD/NAD(P)-binding" evidence="9">
    <location>
        <begin position="5"/>
        <end position="63"/>
    </location>
</feature>
<dbReference type="PROSITE" id="PS00076">
    <property type="entry name" value="PYRIDINE_REDOX_1"/>
    <property type="match status" value="1"/>
</dbReference>